<dbReference type="GO" id="GO:0004777">
    <property type="term" value="F:succinate-semialdehyde dehydrogenase (NAD+) activity"/>
    <property type="evidence" value="ECO:0007669"/>
    <property type="project" value="TreeGrafter"/>
</dbReference>
<evidence type="ECO:0000256" key="1">
    <source>
        <dbReference type="ARBA" id="ARBA00009986"/>
    </source>
</evidence>
<name>A0A3M3WTX7_PSEA0</name>
<dbReference type="FunFam" id="3.40.605.10:FF:000005">
    <property type="entry name" value="Succinate-semialdehyde dehydrogenase I"/>
    <property type="match status" value="1"/>
</dbReference>
<feature type="active site" evidence="3">
    <location>
        <position position="255"/>
    </location>
</feature>
<reference evidence="6 7" key="1">
    <citation type="submission" date="2018-08" db="EMBL/GenBank/DDBJ databases">
        <title>Recombination of ecologically and evolutionarily significant loci maintains genetic cohesion in the Pseudomonas syringae species complex.</title>
        <authorList>
            <person name="Dillon M."/>
            <person name="Thakur S."/>
            <person name="Almeida R.N.D."/>
            <person name="Weir B.S."/>
            <person name="Guttman D.S."/>
        </authorList>
    </citation>
    <scope>NUCLEOTIDE SEQUENCE [LARGE SCALE GENOMIC DNA]</scope>
    <source>
        <strain evidence="6 7">ICMP 4316</strain>
    </source>
</reference>
<gene>
    <name evidence="6" type="ORF">ALQ39_05649</name>
</gene>
<dbReference type="InterPro" id="IPR029510">
    <property type="entry name" value="Ald_DH_CS_GLU"/>
</dbReference>
<dbReference type="SUPFAM" id="SSF53720">
    <property type="entry name" value="ALDH-like"/>
    <property type="match status" value="1"/>
</dbReference>
<comment type="similarity">
    <text evidence="1 4">Belongs to the aldehyde dehydrogenase family.</text>
</comment>
<dbReference type="PANTHER" id="PTHR43353">
    <property type="entry name" value="SUCCINATE-SEMIALDEHYDE DEHYDROGENASE, MITOCHONDRIAL"/>
    <property type="match status" value="1"/>
</dbReference>
<dbReference type="InterPro" id="IPR016162">
    <property type="entry name" value="Ald_DH_N"/>
</dbReference>
<evidence type="ECO:0000256" key="3">
    <source>
        <dbReference type="PROSITE-ProRule" id="PRU10007"/>
    </source>
</evidence>
<dbReference type="InterPro" id="IPR015590">
    <property type="entry name" value="Aldehyde_DH_dom"/>
</dbReference>
<evidence type="ECO:0000259" key="5">
    <source>
        <dbReference type="Pfam" id="PF00171"/>
    </source>
</evidence>
<dbReference type="AlphaFoldDB" id="A0A3M3WTX7"/>
<accession>A0A3M3WTX7</accession>
<feature type="non-terminal residue" evidence="6">
    <location>
        <position position="268"/>
    </location>
</feature>
<feature type="domain" description="Aldehyde dehydrogenase" evidence="5">
    <location>
        <begin position="19"/>
        <end position="268"/>
    </location>
</feature>
<dbReference type="Pfam" id="PF00171">
    <property type="entry name" value="Aldedh"/>
    <property type="match status" value="1"/>
</dbReference>
<dbReference type="Gene3D" id="3.40.605.10">
    <property type="entry name" value="Aldehyde Dehydrogenase, Chain A, domain 1"/>
    <property type="match status" value="1"/>
</dbReference>
<dbReference type="Proteomes" id="UP000275613">
    <property type="component" value="Unassembled WGS sequence"/>
</dbReference>
<evidence type="ECO:0000256" key="2">
    <source>
        <dbReference type="ARBA" id="ARBA00023002"/>
    </source>
</evidence>
<dbReference type="InterPro" id="IPR050740">
    <property type="entry name" value="Aldehyde_DH_Superfamily"/>
</dbReference>
<dbReference type="GO" id="GO:0005829">
    <property type="term" value="C:cytosol"/>
    <property type="evidence" value="ECO:0007669"/>
    <property type="project" value="TreeGrafter"/>
</dbReference>
<organism evidence="6 7">
    <name type="scientific">Pseudomonas amygdali pv. eriobotryae</name>
    <dbReference type="NCBI Taxonomy" id="129137"/>
    <lineage>
        <taxon>Bacteria</taxon>
        <taxon>Pseudomonadati</taxon>
        <taxon>Pseudomonadota</taxon>
        <taxon>Gammaproteobacteria</taxon>
        <taxon>Pseudomonadales</taxon>
        <taxon>Pseudomonadaceae</taxon>
        <taxon>Pseudomonas</taxon>
        <taxon>Pseudomonas amygdali</taxon>
    </lineage>
</organism>
<evidence type="ECO:0000256" key="4">
    <source>
        <dbReference type="RuleBase" id="RU003345"/>
    </source>
</evidence>
<sequence>MQLKDSTLFRQQAYINGQWLDADGGQSIKVNNPANNEILGTVPKMGAAETRRAIEAADKALPAWRALTAKERGNKLRRWFELMIENQDDLGLLMTLEQGKPLAEAKGEITYAASFIEWFAEEAKRVYGDVIPGHQPDKRLIVLKQPIGVTAAITPWNFPAAMITRKAGPALAAGCTMVLKPASQTPFSALALAELAERAGIPAGVFSVVTGSAGDIGAELTGNPIVRKLSFTGSTDIGRQLMAECAKDIKKVSLELGGNAPFIVFDDA</sequence>
<dbReference type="InterPro" id="IPR016161">
    <property type="entry name" value="Ald_DH/histidinol_DH"/>
</dbReference>
<dbReference type="PROSITE" id="PS00687">
    <property type="entry name" value="ALDEHYDE_DEHYDR_GLU"/>
    <property type="match status" value="1"/>
</dbReference>
<evidence type="ECO:0000313" key="7">
    <source>
        <dbReference type="Proteomes" id="UP000275613"/>
    </source>
</evidence>
<evidence type="ECO:0000313" key="6">
    <source>
        <dbReference type="EMBL" id="RMO61150.1"/>
    </source>
</evidence>
<protein>
    <submittedName>
        <fullName evidence="6">Succinate-semialdehyde dehydrogenase</fullName>
    </submittedName>
</protein>
<proteinExistence type="inferred from homology"/>
<dbReference type="GO" id="GO:0009450">
    <property type="term" value="P:gamma-aminobutyric acid catabolic process"/>
    <property type="evidence" value="ECO:0007669"/>
    <property type="project" value="TreeGrafter"/>
</dbReference>
<comment type="caution">
    <text evidence="6">The sequence shown here is derived from an EMBL/GenBank/DDBJ whole genome shotgun (WGS) entry which is preliminary data.</text>
</comment>
<dbReference type="EMBL" id="RBPV01000168">
    <property type="protein sequence ID" value="RMO61150.1"/>
    <property type="molecule type" value="Genomic_DNA"/>
</dbReference>
<dbReference type="PANTHER" id="PTHR43353:SF5">
    <property type="entry name" value="SUCCINATE-SEMIALDEHYDE DEHYDROGENASE, MITOCHONDRIAL"/>
    <property type="match status" value="1"/>
</dbReference>
<keyword evidence="2 4" id="KW-0560">Oxidoreductase</keyword>